<dbReference type="AlphaFoldDB" id="A0AAV8UXR3"/>
<dbReference type="EMBL" id="JAMWBK010000002">
    <property type="protein sequence ID" value="KAJ8907289.1"/>
    <property type="molecule type" value="Genomic_DNA"/>
</dbReference>
<evidence type="ECO:0000313" key="2">
    <source>
        <dbReference type="EMBL" id="KAJ8907289.1"/>
    </source>
</evidence>
<proteinExistence type="predicted"/>
<evidence type="ECO:0000256" key="1">
    <source>
        <dbReference type="SAM" id="MobiDB-lite"/>
    </source>
</evidence>
<reference evidence="2 3" key="1">
    <citation type="journal article" date="2023" name="Nat. Commun.">
        <title>Origin of minicircular mitochondrial genomes in red algae.</title>
        <authorList>
            <person name="Lee Y."/>
            <person name="Cho C.H."/>
            <person name="Lee Y.M."/>
            <person name="Park S.I."/>
            <person name="Yang J.H."/>
            <person name="West J.A."/>
            <person name="Bhattacharya D."/>
            <person name="Yoon H.S."/>
        </authorList>
    </citation>
    <scope>NUCLEOTIDE SEQUENCE [LARGE SCALE GENOMIC DNA]</scope>
    <source>
        <strain evidence="2 3">CCMP1338</strain>
        <tissue evidence="2">Whole cell</tissue>
    </source>
</reference>
<dbReference type="Proteomes" id="UP001157974">
    <property type="component" value="Unassembled WGS sequence"/>
</dbReference>
<evidence type="ECO:0000313" key="3">
    <source>
        <dbReference type="Proteomes" id="UP001157974"/>
    </source>
</evidence>
<gene>
    <name evidence="2" type="ORF">NDN08_007404</name>
</gene>
<name>A0AAV8UXR3_9RHOD</name>
<keyword evidence="3" id="KW-1185">Reference proteome</keyword>
<feature type="region of interest" description="Disordered" evidence="1">
    <location>
        <begin position="1"/>
        <end position="20"/>
    </location>
</feature>
<organism evidence="2 3">
    <name type="scientific">Rhodosorus marinus</name>
    <dbReference type="NCBI Taxonomy" id="101924"/>
    <lineage>
        <taxon>Eukaryota</taxon>
        <taxon>Rhodophyta</taxon>
        <taxon>Stylonematophyceae</taxon>
        <taxon>Stylonematales</taxon>
        <taxon>Stylonemataceae</taxon>
        <taxon>Rhodosorus</taxon>
    </lineage>
</organism>
<accession>A0AAV8UXR3</accession>
<comment type="caution">
    <text evidence="2">The sequence shown here is derived from an EMBL/GenBank/DDBJ whole genome shotgun (WGS) entry which is preliminary data.</text>
</comment>
<protein>
    <submittedName>
        <fullName evidence="2">Uncharacterized protein</fullName>
    </submittedName>
</protein>
<sequence>MVSFRIGSGDSRWTNGTNTDEDSFLNDPWENVREYFPASQPERGLVWNPFRRNDANSERRWTESRFSPGFEPATSLIGGSMRRAQISMVKDPYLDFSDEDIEFRPRRNIFSGFVRLFHRR</sequence>